<keyword evidence="2 11" id="KW-0813">Transport</keyword>
<evidence type="ECO:0000256" key="1">
    <source>
        <dbReference type="ARBA" id="ARBA00004571"/>
    </source>
</evidence>
<evidence type="ECO:0000256" key="5">
    <source>
        <dbReference type="ARBA" id="ARBA00022692"/>
    </source>
</evidence>
<dbReference type="SUPFAM" id="SSF56935">
    <property type="entry name" value="Porins"/>
    <property type="match status" value="1"/>
</dbReference>
<accession>A0ABQ2LGI2</accession>
<protein>
    <recommendedName>
        <fullName evidence="18">TonB-dependent receptor</fullName>
    </recommendedName>
</protein>
<dbReference type="Pfam" id="PF07715">
    <property type="entry name" value="Plug"/>
    <property type="match status" value="1"/>
</dbReference>
<evidence type="ECO:0000256" key="6">
    <source>
        <dbReference type="ARBA" id="ARBA00023004"/>
    </source>
</evidence>
<evidence type="ECO:0000256" key="12">
    <source>
        <dbReference type="RuleBase" id="RU003357"/>
    </source>
</evidence>
<keyword evidence="4" id="KW-0410">Iron transport</keyword>
<evidence type="ECO:0000313" key="17">
    <source>
        <dbReference type="Proteomes" id="UP000602381"/>
    </source>
</evidence>
<dbReference type="EMBL" id="BMOV01000013">
    <property type="protein sequence ID" value="GGO16897.1"/>
    <property type="molecule type" value="Genomic_DNA"/>
</dbReference>
<evidence type="ECO:0000256" key="10">
    <source>
        <dbReference type="ARBA" id="ARBA00023237"/>
    </source>
</evidence>
<reference evidence="17" key="1">
    <citation type="journal article" date="2019" name="Int. J. Syst. Evol. Microbiol.">
        <title>The Global Catalogue of Microorganisms (GCM) 10K type strain sequencing project: providing services to taxonomists for standard genome sequencing and annotation.</title>
        <authorList>
            <consortium name="The Broad Institute Genomics Platform"/>
            <consortium name="The Broad Institute Genome Sequencing Center for Infectious Disease"/>
            <person name="Wu L."/>
            <person name="Ma J."/>
        </authorList>
    </citation>
    <scope>NUCLEOTIDE SEQUENCE [LARGE SCALE GENOMIC DNA]</scope>
    <source>
        <strain evidence="17">JCM 17843</strain>
    </source>
</reference>
<keyword evidence="7" id="KW-0406">Ion transport</keyword>
<keyword evidence="10 11" id="KW-0998">Cell outer membrane</keyword>
<dbReference type="PANTHER" id="PTHR32552:SF81">
    <property type="entry name" value="TONB-DEPENDENT OUTER MEMBRANE RECEPTOR"/>
    <property type="match status" value="1"/>
</dbReference>
<dbReference type="PANTHER" id="PTHR32552">
    <property type="entry name" value="FERRICHROME IRON RECEPTOR-RELATED"/>
    <property type="match status" value="1"/>
</dbReference>
<comment type="similarity">
    <text evidence="11 12">Belongs to the TonB-dependent receptor family.</text>
</comment>
<keyword evidence="3 11" id="KW-1134">Transmembrane beta strand</keyword>
<sequence length="831" mass="91150">MANPITTRRLLSSVGSFALLVGGPVLAQETQPTADSNTTLEEIVVTARRFAESIQDVPATVSVIDGATISDAGVERAEDFISLTAGVSLVNAAEAGDTQVNIRGINGTRDAESSFAFVMDGILYTNPAAFNREFTALQQIEILKGPQGAIYGRNAAAGAIVVTTRKAGNEFHASGKASYAEDDTLFLNGSVEGPIIEDKLFLRVSADYRETDGFYRNSFQDNRPIVDDFENWNINARLFAEPTDRLSIDTKVRYGEVTAGAITFNAAFEIPALADAFNQPLFFEDVNDHDFVFQASIDPLNKQDALEISSKVDYAFDFGDLTIWSLYSDIDNSFSADGTSGAFGFFTDEQTCQDSTRELFEQGVTLPGPQFLGPTPGFPTSLLGPYTPTTCDGTQFQVRNQSDFSIEARLSGRTMGERLTWGIGGYFLDLKRTVGVNLGIDTGDGVTRELFVPQDQPNPTEQLLHDRFNTNVYAVFGELGYDVTDKFVLSFAGRYDREERTVNNLVPTDALTQFIDFDGPPFTGGAPLNPGLNPLINPEGKIDERNRNFNQFQPKISATYHLTPGLTAFANWGVGFKSGGFNNQGSKATVDTQINAVFGSTVNVEDDFEKETSSAFEVGLKGSAFDGAVHYETAAFYTDVDDMQFFEFFVGTFGLLRVVSNIEDVDIYGLESSVSWAISDRFKTWVNGSIIDSEIKVNSGRPDTVGNKSPATPSFNVNLGGQWTQPLADWVELFVRADTQIIGPTWFHTVQKNQQPSLFGLSDFSKTRRDTYATLNLRAGFQSENWSALFFADNITKTDYVEEVIGAPEFGGPFLNPGARRRFGFELSYSY</sequence>
<keyword evidence="13" id="KW-0732">Signal</keyword>
<evidence type="ECO:0000256" key="13">
    <source>
        <dbReference type="SAM" id="SignalP"/>
    </source>
</evidence>
<evidence type="ECO:0000256" key="9">
    <source>
        <dbReference type="ARBA" id="ARBA00023136"/>
    </source>
</evidence>
<evidence type="ECO:0000256" key="4">
    <source>
        <dbReference type="ARBA" id="ARBA00022496"/>
    </source>
</evidence>
<feature type="domain" description="TonB-dependent receptor-like beta-barrel" evidence="14">
    <location>
        <begin position="310"/>
        <end position="795"/>
    </location>
</feature>
<feature type="chain" id="PRO_5046303651" description="TonB-dependent receptor" evidence="13">
    <location>
        <begin position="28"/>
        <end position="831"/>
    </location>
</feature>
<evidence type="ECO:0000256" key="2">
    <source>
        <dbReference type="ARBA" id="ARBA00022448"/>
    </source>
</evidence>
<evidence type="ECO:0000313" key="16">
    <source>
        <dbReference type="EMBL" id="GGO16897.1"/>
    </source>
</evidence>
<evidence type="ECO:0000256" key="3">
    <source>
        <dbReference type="ARBA" id="ARBA00022452"/>
    </source>
</evidence>
<feature type="signal peptide" evidence="13">
    <location>
        <begin position="1"/>
        <end position="27"/>
    </location>
</feature>
<evidence type="ECO:0000259" key="14">
    <source>
        <dbReference type="Pfam" id="PF00593"/>
    </source>
</evidence>
<gene>
    <name evidence="16" type="ORF">GCM10007972_26460</name>
</gene>
<proteinExistence type="inferred from homology"/>
<name>A0ABQ2LGI2_9PROT</name>
<evidence type="ECO:0000256" key="7">
    <source>
        <dbReference type="ARBA" id="ARBA00023065"/>
    </source>
</evidence>
<keyword evidence="9 11" id="KW-0472">Membrane</keyword>
<dbReference type="InterPro" id="IPR000531">
    <property type="entry name" value="Beta-barrel_TonB"/>
</dbReference>
<dbReference type="InterPro" id="IPR012910">
    <property type="entry name" value="Plug_dom"/>
</dbReference>
<keyword evidence="6" id="KW-0408">Iron</keyword>
<dbReference type="Pfam" id="PF00593">
    <property type="entry name" value="TonB_dep_Rec_b-barrel"/>
    <property type="match status" value="1"/>
</dbReference>
<keyword evidence="5 11" id="KW-0812">Transmembrane</keyword>
<comment type="subcellular location">
    <subcellularLocation>
        <location evidence="1 11">Cell outer membrane</location>
        <topology evidence="1 11">Multi-pass membrane protein</topology>
    </subcellularLocation>
</comment>
<dbReference type="Proteomes" id="UP000602381">
    <property type="component" value="Unassembled WGS sequence"/>
</dbReference>
<keyword evidence="17" id="KW-1185">Reference proteome</keyword>
<organism evidence="16 17">
    <name type="scientific">Iodidimonas muriae</name>
    <dbReference type="NCBI Taxonomy" id="261467"/>
    <lineage>
        <taxon>Bacteria</taxon>
        <taxon>Pseudomonadati</taxon>
        <taxon>Pseudomonadota</taxon>
        <taxon>Alphaproteobacteria</taxon>
        <taxon>Iodidimonadales</taxon>
        <taxon>Iodidimonadaceae</taxon>
        <taxon>Iodidimonas</taxon>
    </lineage>
</organism>
<evidence type="ECO:0000259" key="15">
    <source>
        <dbReference type="Pfam" id="PF07715"/>
    </source>
</evidence>
<dbReference type="InterPro" id="IPR036942">
    <property type="entry name" value="Beta-barrel_TonB_sf"/>
</dbReference>
<dbReference type="Gene3D" id="2.40.170.20">
    <property type="entry name" value="TonB-dependent receptor, beta-barrel domain"/>
    <property type="match status" value="2"/>
</dbReference>
<dbReference type="InterPro" id="IPR039426">
    <property type="entry name" value="TonB-dep_rcpt-like"/>
</dbReference>
<evidence type="ECO:0000256" key="8">
    <source>
        <dbReference type="ARBA" id="ARBA00023077"/>
    </source>
</evidence>
<evidence type="ECO:0000256" key="11">
    <source>
        <dbReference type="PROSITE-ProRule" id="PRU01360"/>
    </source>
</evidence>
<dbReference type="RefSeq" id="WP_188874099.1">
    <property type="nucleotide sequence ID" value="NZ_BMOV01000013.1"/>
</dbReference>
<dbReference type="PROSITE" id="PS52016">
    <property type="entry name" value="TONB_DEPENDENT_REC_3"/>
    <property type="match status" value="1"/>
</dbReference>
<evidence type="ECO:0008006" key="18">
    <source>
        <dbReference type="Google" id="ProtNLM"/>
    </source>
</evidence>
<keyword evidence="8 12" id="KW-0798">TonB box</keyword>
<feature type="domain" description="TonB-dependent receptor plug" evidence="15">
    <location>
        <begin position="54"/>
        <end position="159"/>
    </location>
</feature>
<comment type="caution">
    <text evidence="16">The sequence shown here is derived from an EMBL/GenBank/DDBJ whole genome shotgun (WGS) entry which is preliminary data.</text>
</comment>